<reference evidence="10 11" key="1">
    <citation type="submission" date="2018-03" db="EMBL/GenBank/DDBJ databases">
        <title>The ancient ancestry and fast evolution of plastids.</title>
        <authorList>
            <person name="Moore K.R."/>
            <person name="Magnabosco C."/>
            <person name="Momper L."/>
            <person name="Gold D.A."/>
            <person name="Bosak T."/>
            <person name="Fournier G.P."/>
        </authorList>
    </citation>
    <scope>NUCLEOTIDE SEQUENCE [LARGE SCALE GENOMIC DNA]</scope>
    <source>
        <strain evidence="10 11">CCALA 016</strain>
    </source>
</reference>
<dbReference type="InterPro" id="IPR005467">
    <property type="entry name" value="His_kinase_dom"/>
</dbReference>
<evidence type="ECO:0000256" key="4">
    <source>
        <dbReference type="ARBA" id="ARBA00022679"/>
    </source>
</evidence>
<dbReference type="Proteomes" id="UP000239001">
    <property type="component" value="Unassembled WGS sequence"/>
</dbReference>
<dbReference type="Pfam" id="PF00512">
    <property type="entry name" value="HisKA"/>
    <property type="match status" value="1"/>
</dbReference>
<dbReference type="CDD" id="cd00075">
    <property type="entry name" value="HATPase"/>
    <property type="match status" value="1"/>
</dbReference>
<dbReference type="InterPro" id="IPR050736">
    <property type="entry name" value="Sensor_HK_Regulatory"/>
</dbReference>
<dbReference type="EMBL" id="PXOH01000010">
    <property type="protein sequence ID" value="PSF37229.1"/>
    <property type="molecule type" value="Genomic_DNA"/>
</dbReference>
<proteinExistence type="predicted"/>
<organism evidence="10 11">
    <name type="scientific">Aphanothece hegewaldii CCALA 016</name>
    <dbReference type="NCBI Taxonomy" id="2107694"/>
    <lineage>
        <taxon>Bacteria</taxon>
        <taxon>Bacillati</taxon>
        <taxon>Cyanobacteriota</taxon>
        <taxon>Cyanophyceae</taxon>
        <taxon>Oscillatoriophycideae</taxon>
        <taxon>Chroococcales</taxon>
        <taxon>Aphanothecaceae</taxon>
        <taxon>Aphanothece</taxon>
    </lineage>
</organism>
<evidence type="ECO:0000256" key="1">
    <source>
        <dbReference type="ARBA" id="ARBA00000085"/>
    </source>
</evidence>
<accession>A0A2T1LY40</accession>
<dbReference type="OrthoDB" id="9813151at2"/>
<dbReference type="RefSeq" id="WP_106456918.1">
    <property type="nucleotide sequence ID" value="NZ_PXOH01000010.1"/>
</dbReference>
<feature type="transmembrane region" description="Helical" evidence="8">
    <location>
        <begin position="161"/>
        <end position="184"/>
    </location>
</feature>
<dbReference type="PROSITE" id="PS50109">
    <property type="entry name" value="HIS_KIN"/>
    <property type="match status" value="1"/>
</dbReference>
<dbReference type="Gene3D" id="1.10.287.130">
    <property type="match status" value="1"/>
</dbReference>
<dbReference type="EC" id="2.7.13.3" evidence="2"/>
<evidence type="ECO:0000256" key="5">
    <source>
        <dbReference type="ARBA" id="ARBA00022777"/>
    </source>
</evidence>
<keyword evidence="7 8" id="KW-0472">Membrane</keyword>
<dbReference type="GO" id="GO:0000155">
    <property type="term" value="F:phosphorelay sensor kinase activity"/>
    <property type="evidence" value="ECO:0007669"/>
    <property type="project" value="InterPro"/>
</dbReference>
<dbReference type="InterPro" id="IPR003594">
    <property type="entry name" value="HATPase_dom"/>
</dbReference>
<keyword evidence="6" id="KW-0902">Two-component regulatory system</keyword>
<evidence type="ECO:0000256" key="6">
    <source>
        <dbReference type="ARBA" id="ARBA00023012"/>
    </source>
</evidence>
<evidence type="ECO:0000313" key="11">
    <source>
        <dbReference type="Proteomes" id="UP000239001"/>
    </source>
</evidence>
<dbReference type="FunFam" id="3.30.565.10:FF:000006">
    <property type="entry name" value="Sensor histidine kinase WalK"/>
    <property type="match status" value="1"/>
</dbReference>
<comment type="catalytic activity">
    <reaction evidence="1">
        <text>ATP + protein L-histidine = ADP + protein N-phospho-L-histidine.</text>
        <dbReference type="EC" id="2.7.13.3"/>
    </reaction>
</comment>
<dbReference type="SMART" id="SM00387">
    <property type="entry name" value="HATPase_c"/>
    <property type="match status" value="1"/>
</dbReference>
<dbReference type="InterPro" id="IPR036890">
    <property type="entry name" value="HATPase_C_sf"/>
</dbReference>
<dbReference type="InterPro" id="IPR003661">
    <property type="entry name" value="HisK_dim/P_dom"/>
</dbReference>
<evidence type="ECO:0000259" key="9">
    <source>
        <dbReference type="PROSITE" id="PS50109"/>
    </source>
</evidence>
<dbReference type="InterPro" id="IPR004358">
    <property type="entry name" value="Sig_transdc_His_kin-like_C"/>
</dbReference>
<keyword evidence="4" id="KW-0808">Transferase</keyword>
<dbReference type="AlphaFoldDB" id="A0A2T1LY40"/>
<protein>
    <recommendedName>
        <fullName evidence="2">histidine kinase</fullName>
        <ecNumber evidence="2">2.7.13.3</ecNumber>
    </recommendedName>
</protein>
<dbReference type="PRINTS" id="PR00344">
    <property type="entry name" value="BCTRLSENSOR"/>
</dbReference>
<keyword evidence="5 10" id="KW-0418">Kinase</keyword>
<keyword evidence="8" id="KW-0812">Transmembrane</keyword>
<reference evidence="10 11" key="2">
    <citation type="submission" date="2018-03" db="EMBL/GenBank/DDBJ databases">
        <authorList>
            <person name="Keele B.F."/>
        </authorList>
    </citation>
    <scope>NUCLEOTIDE SEQUENCE [LARGE SCALE GENOMIC DNA]</scope>
    <source>
        <strain evidence="10 11">CCALA 016</strain>
    </source>
</reference>
<feature type="transmembrane region" description="Helical" evidence="8">
    <location>
        <begin position="12"/>
        <end position="32"/>
    </location>
</feature>
<dbReference type="SMART" id="SM00388">
    <property type="entry name" value="HisKA"/>
    <property type="match status" value="1"/>
</dbReference>
<dbReference type="CDD" id="cd00082">
    <property type="entry name" value="HisKA"/>
    <property type="match status" value="1"/>
</dbReference>
<dbReference type="Pfam" id="PF02518">
    <property type="entry name" value="HATPase_c"/>
    <property type="match status" value="1"/>
</dbReference>
<name>A0A2T1LY40_9CHRO</name>
<dbReference type="SUPFAM" id="SSF47384">
    <property type="entry name" value="Homodimeric domain of signal transducing histidine kinase"/>
    <property type="match status" value="1"/>
</dbReference>
<sequence length="442" mass="50447">MFQRTRRRLALWYTTVTAILLLLFATGVYFYVRNTLVERIDDTLKHVVEVVNRSIVLQSIPRYQVNLEATFGSSTTPKEDDHIDLEWFNPNGQLLWSTFSEPLNIPLHPNRYGETIYLSDDHLLRQVTTRVEREHTLLGYLRVSHPWFEVTKPIRQLILDLFLWISAMIIGVGASGWFLSGIAMQPVKDSYSSLKQFTADASHELRNPIAMIQTNVQMALAYPQSEPQLQQRQLKIIERLTQRLGNLVNDLLFLARSDSGIVQPNFQSVPLDALLIEVMEEQRQMAENQNVSLCLQIRSPLSTSTNPDEDYTLEGDWDQLARLFTNLISNAIEHTSLEKDKLVEVELQQIKRAPLRGSLRDRHSLQVKVKDTGMGIPETDLPHIFDRFYRVDPSRTHKKENSGGSGLGLAIVKTIVESHHGQISVESVLNQGTTFTIILPLS</sequence>
<dbReference type="InterPro" id="IPR036097">
    <property type="entry name" value="HisK_dim/P_sf"/>
</dbReference>
<evidence type="ECO:0000256" key="3">
    <source>
        <dbReference type="ARBA" id="ARBA00022553"/>
    </source>
</evidence>
<evidence type="ECO:0000256" key="2">
    <source>
        <dbReference type="ARBA" id="ARBA00012438"/>
    </source>
</evidence>
<feature type="domain" description="Histidine kinase" evidence="9">
    <location>
        <begin position="200"/>
        <end position="442"/>
    </location>
</feature>
<dbReference type="PANTHER" id="PTHR43711:SF1">
    <property type="entry name" value="HISTIDINE KINASE 1"/>
    <property type="match status" value="1"/>
</dbReference>
<comment type="caution">
    <text evidence="10">The sequence shown here is derived from an EMBL/GenBank/DDBJ whole genome shotgun (WGS) entry which is preliminary data.</text>
</comment>
<keyword evidence="11" id="KW-1185">Reference proteome</keyword>
<dbReference type="Gene3D" id="3.30.565.10">
    <property type="entry name" value="Histidine kinase-like ATPase, C-terminal domain"/>
    <property type="match status" value="1"/>
</dbReference>
<evidence type="ECO:0000256" key="8">
    <source>
        <dbReference type="SAM" id="Phobius"/>
    </source>
</evidence>
<dbReference type="FunFam" id="1.10.287.130:FF:000001">
    <property type="entry name" value="Two-component sensor histidine kinase"/>
    <property type="match status" value="1"/>
</dbReference>
<dbReference type="PANTHER" id="PTHR43711">
    <property type="entry name" value="TWO-COMPONENT HISTIDINE KINASE"/>
    <property type="match status" value="1"/>
</dbReference>
<keyword evidence="3" id="KW-0597">Phosphoprotein</keyword>
<gene>
    <name evidence="10" type="ORF">C7H19_10940</name>
</gene>
<evidence type="ECO:0000256" key="7">
    <source>
        <dbReference type="ARBA" id="ARBA00023136"/>
    </source>
</evidence>
<dbReference type="SUPFAM" id="SSF55874">
    <property type="entry name" value="ATPase domain of HSP90 chaperone/DNA topoisomerase II/histidine kinase"/>
    <property type="match status" value="1"/>
</dbReference>
<keyword evidence="8" id="KW-1133">Transmembrane helix</keyword>
<evidence type="ECO:0000313" key="10">
    <source>
        <dbReference type="EMBL" id="PSF37229.1"/>
    </source>
</evidence>